<dbReference type="Gene3D" id="3.40.50.150">
    <property type="entry name" value="Vaccinia Virus protein VP39"/>
    <property type="match status" value="1"/>
</dbReference>
<protein>
    <recommendedName>
        <fullName evidence="1">site-specific DNA-methyltransferase (adenine-specific)</fullName>
        <ecNumber evidence="1">2.1.1.72</ecNumber>
    </recommendedName>
</protein>
<dbReference type="PRINTS" id="PR00507">
    <property type="entry name" value="N12N6MTFRASE"/>
</dbReference>
<keyword evidence="4" id="KW-0949">S-adenosyl-L-methionine</keyword>
<evidence type="ECO:0000256" key="1">
    <source>
        <dbReference type="ARBA" id="ARBA00011900"/>
    </source>
</evidence>
<dbReference type="InterPro" id="IPR022749">
    <property type="entry name" value="D12N6_MeTrfase_N"/>
</dbReference>
<comment type="caution">
    <text evidence="10">The sequence shown here is derived from an EMBL/GenBank/DDBJ whole genome shotgun (WGS) entry which is preliminary data.</text>
</comment>
<dbReference type="EC" id="2.1.1.72" evidence="1"/>
<evidence type="ECO:0000256" key="6">
    <source>
        <dbReference type="ARBA" id="ARBA00047942"/>
    </source>
</evidence>
<gene>
    <name evidence="10" type="ORF">ELS17_04680</name>
</gene>
<dbReference type="AlphaFoldDB" id="A0A482XZW4"/>
<keyword evidence="7" id="KW-0175">Coiled coil</keyword>
<dbReference type="RefSeq" id="WP_130169723.1">
    <property type="nucleotide sequence ID" value="NZ_SHMR01000001.1"/>
</dbReference>
<evidence type="ECO:0000256" key="5">
    <source>
        <dbReference type="ARBA" id="ARBA00022747"/>
    </source>
</evidence>
<dbReference type="InterPro" id="IPR029063">
    <property type="entry name" value="SAM-dependent_MTases_sf"/>
</dbReference>
<dbReference type="Pfam" id="PF02384">
    <property type="entry name" value="N6_Mtase"/>
    <property type="match status" value="1"/>
</dbReference>
<evidence type="ECO:0000313" key="11">
    <source>
        <dbReference type="Proteomes" id="UP000292704"/>
    </source>
</evidence>
<dbReference type="GO" id="GO:0003677">
    <property type="term" value="F:DNA binding"/>
    <property type="evidence" value="ECO:0007669"/>
    <property type="project" value="InterPro"/>
</dbReference>
<dbReference type="Gene3D" id="1.20.1260.30">
    <property type="match status" value="1"/>
</dbReference>
<dbReference type="GO" id="GO:0032259">
    <property type="term" value="P:methylation"/>
    <property type="evidence" value="ECO:0007669"/>
    <property type="project" value="UniProtKB-KW"/>
</dbReference>
<sequence>MTDDPNQRTLADSQPTTNLTTDQLEKHLFKCADIIRNTVDKTDYKDYILPLVFYKSISDTFVDEYAANLEEFEDAELARDEAFHDFQIPEGYLWEADDDALPAGHEWEGKDAEQDLRSQKENVASFIDEAFTEIENANPDQLDGVFRSDFMAADALAESDGKLIRLVEHLSTHNLSQERLPDDMLGEAYMDLVRHFASEEGRDGGEFFTPPQIVQMMVRLLAPYEAGDTFHDPTCGSAGFLIEAAHHFREEQGGDPSQLTMTGQEVNPDIASIAKMNLFLNGLNGKVRRQDSLSEPLFTEDDTTLQKFDYVLANFPFSANWDKDGLQDDPYGRFDWADKLPRADRGDYAFIMHIAEQLNETGRAAIVVPNGVLFRKHEQRYREAMVGDHNLVEAVIGLPADLFQNNSIPTSILVLNEDKPAEREDEVLFLHAADNHAVDEPFYRDVSNSSQNELTENGVDHIVDNYHDWTTEEKVSRTVKREEIRENDYNLNIALYVDTTEPEEDIDVAEELADLRELQQERADIEARLDQHMEALNYE</sequence>
<evidence type="ECO:0000259" key="9">
    <source>
        <dbReference type="Pfam" id="PF12161"/>
    </source>
</evidence>
<dbReference type="InterPro" id="IPR051537">
    <property type="entry name" value="DNA_Adenine_Mtase"/>
</dbReference>
<dbReference type="Proteomes" id="UP000292704">
    <property type="component" value="Unassembled WGS sequence"/>
</dbReference>
<dbReference type="GO" id="GO:0008170">
    <property type="term" value="F:N-methyltransferase activity"/>
    <property type="evidence" value="ECO:0007669"/>
    <property type="project" value="InterPro"/>
</dbReference>
<comment type="catalytic activity">
    <reaction evidence="6">
        <text>a 2'-deoxyadenosine in DNA + S-adenosyl-L-methionine = an N(6)-methyl-2'-deoxyadenosine in DNA + S-adenosyl-L-homocysteine + H(+)</text>
        <dbReference type="Rhea" id="RHEA:15197"/>
        <dbReference type="Rhea" id="RHEA-COMP:12418"/>
        <dbReference type="Rhea" id="RHEA-COMP:12419"/>
        <dbReference type="ChEBI" id="CHEBI:15378"/>
        <dbReference type="ChEBI" id="CHEBI:57856"/>
        <dbReference type="ChEBI" id="CHEBI:59789"/>
        <dbReference type="ChEBI" id="CHEBI:90615"/>
        <dbReference type="ChEBI" id="CHEBI:90616"/>
        <dbReference type="EC" id="2.1.1.72"/>
    </reaction>
</comment>
<proteinExistence type="predicted"/>
<accession>A0A482XZW4</accession>
<dbReference type="GO" id="GO:0009307">
    <property type="term" value="P:DNA restriction-modification system"/>
    <property type="evidence" value="ECO:0007669"/>
    <property type="project" value="UniProtKB-KW"/>
</dbReference>
<dbReference type="OrthoDB" id="45790at2157"/>
<dbReference type="InterPro" id="IPR003356">
    <property type="entry name" value="DNA_methylase_A-5"/>
</dbReference>
<evidence type="ECO:0000259" key="8">
    <source>
        <dbReference type="Pfam" id="PF02384"/>
    </source>
</evidence>
<dbReference type="InterPro" id="IPR038333">
    <property type="entry name" value="T1MK-like_N_sf"/>
</dbReference>
<organism evidence="10 11">
    <name type="scientific">Natrinema altunense</name>
    <dbReference type="NCBI Taxonomy" id="222984"/>
    <lineage>
        <taxon>Archaea</taxon>
        <taxon>Methanobacteriati</taxon>
        <taxon>Methanobacteriota</taxon>
        <taxon>Stenosarchaea group</taxon>
        <taxon>Halobacteria</taxon>
        <taxon>Halobacteriales</taxon>
        <taxon>Natrialbaceae</taxon>
        <taxon>Natrinema</taxon>
    </lineage>
</organism>
<evidence type="ECO:0000256" key="7">
    <source>
        <dbReference type="SAM" id="Coils"/>
    </source>
</evidence>
<dbReference type="PANTHER" id="PTHR42933">
    <property type="entry name" value="SLR6095 PROTEIN"/>
    <property type="match status" value="1"/>
</dbReference>
<keyword evidence="5" id="KW-0680">Restriction system</keyword>
<evidence type="ECO:0000256" key="3">
    <source>
        <dbReference type="ARBA" id="ARBA00022679"/>
    </source>
</evidence>
<keyword evidence="3 10" id="KW-0808">Transferase</keyword>
<evidence type="ECO:0000256" key="2">
    <source>
        <dbReference type="ARBA" id="ARBA00022603"/>
    </source>
</evidence>
<dbReference type="Pfam" id="PF12161">
    <property type="entry name" value="HsdM_N"/>
    <property type="match status" value="1"/>
</dbReference>
<dbReference type="SUPFAM" id="SSF53335">
    <property type="entry name" value="S-adenosyl-L-methionine-dependent methyltransferases"/>
    <property type="match status" value="1"/>
</dbReference>
<name>A0A482XZW4_9EURY</name>
<feature type="domain" description="DNA methylase adenine-specific" evidence="8">
    <location>
        <begin position="182"/>
        <end position="504"/>
    </location>
</feature>
<keyword evidence="2 10" id="KW-0489">Methyltransferase</keyword>
<feature type="coiled-coil region" evidence="7">
    <location>
        <begin position="508"/>
        <end position="535"/>
    </location>
</feature>
<evidence type="ECO:0000313" key="10">
    <source>
        <dbReference type="EMBL" id="RZH68762.1"/>
    </source>
</evidence>
<evidence type="ECO:0000256" key="4">
    <source>
        <dbReference type="ARBA" id="ARBA00022691"/>
    </source>
</evidence>
<dbReference type="PANTHER" id="PTHR42933:SF3">
    <property type="entry name" value="TYPE I RESTRICTION ENZYME MJAVIII METHYLASE SUBUNIT"/>
    <property type="match status" value="1"/>
</dbReference>
<dbReference type="EMBL" id="SHMR01000001">
    <property type="protein sequence ID" value="RZH68762.1"/>
    <property type="molecule type" value="Genomic_DNA"/>
</dbReference>
<dbReference type="GO" id="GO:0009007">
    <property type="term" value="F:site-specific DNA-methyltransferase (adenine-specific) activity"/>
    <property type="evidence" value="ECO:0007669"/>
    <property type="project" value="UniProtKB-EC"/>
</dbReference>
<feature type="domain" description="N6 adenine-specific DNA methyltransferase N-terminal" evidence="9">
    <location>
        <begin position="24"/>
        <end position="169"/>
    </location>
</feature>
<reference evidence="10 11" key="1">
    <citation type="submission" date="2019-02" db="EMBL/GenBank/DDBJ databases">
        <title>Genome analysis provides insights into bioremediation potentialities and Haloocin production by Natrinema altunense strain 4.1R isolated from Chott Douz in Tunisian desert.</title>
        <authorList>
            <person name="Najjari A."/>
            <person name="Youssef N."/>
            <person name="Ben Dhia O."/>
            <person name="Ferjani R."/>
            <person name="El Hidri D."/>
            <person name="Ouzari H.I."/>
            <person name="Cherif A."/>
        </authorList>
    </citation>
    <scope>NUCLEOTIDE SEQUENCE [LARGE SCALE GENOMIC DNA]</scope>
    <source>
        <strain evidence="10 11">4.1R</strain>
    </source>
</reference>